<dbReference type="AlphaFoldDB" id="A0A8J2SN60"/>
<evidence type="ECO:0000313" key="4">
    <source>
        <dbReference type="Proteomes" id="UP000789595"/>
    </source>
</evidence>
<accession>A0A8J2SN60</accession>
<feature type="chain" id="PRO_5035233293" evidence="2">
    <location>
        <begin position="37"/>
        <end position="156"/>
    </location>
</feature>
<evidence type="ECO:0000256" key="2">
    <source>
        <dbReference type="SAM" id="SignalP"/>
    </source>
</evidence>
<protein>
    <submittedName>
        <fullName evidence="3">Uncharacterized protein</fullName>
    </submittedName>
</protein>
<organism evidence="3 4">
    <name type="scientific">Pelagomonas calceolata</name>
    <dbReference type="NCBI Taxonomy" id="35677"/>
    <lineage>
        <taxon>Eukaryota</taxon>
        <taxon>Sar</taxon>
        <taxon>Stramenopiles</taxon>
        <taxon>Ochrophyta</taxon>
        <taxon>Pelagophyceae</taxon>
        <taxon>Pelagomonadales</taxon>
        <taxon>Pelagomonadaceae</taxon>
        <taxon>Pelagomonas</taxon>
    </lineage>
</organism>
<evidence type="ECO:0000313" key="3">
    <source>
        <dbReference type="EMBL" id="CAH0370242.1"/>
    </source>
</evidence>
<feature type="region of interest" description="Disordered" evidence="1">
    <location>
        <begin position="137"/>
        <end position="156"/>
    </location>
</feature>
<dbReference type="Proteomes" id="UP000789595">
    <property type="component" value="Unassembled WGS sequence"/>
</dbReference>
<dbReference type="EMBL" id="CAKKNE010000003">
    <property type="protein sequence ID" value="CAH0370242.1"/>
    <property type="molecule type" value="Genomic_DNA"/>
</dbReference>
<gene>
    <name evidence="3" type="ORF">PECAL_3P01170</name>
</gene>
<comment type="caution">
    <text evidence="3">The sequence shown here is derived from an EMBL/GenBank/DDBJ whole genome shotgun (WGS) entry which is preliminary data.</text>
</comment>
<keyword evidence="2" id="KW-0732">Signal</keyword>
<feature type="signal peptide" evidence="2">
    <location>
        <begin position="1"/>
        <end position="36"/>
    </location>
</feature>
<sequence>MRHTQPYSRLNRSYSPLTSTMARLLTALALVASAGAFAPAATQTRSASALSAYVPQGLSASEYAAKKAADASKKQANKSRFPKGKNLVKDVADWLVEMEAKQTFKGDQVAGSGHTFAKEKFTSKAAFDVANGRRDKGYGGKAGSAAAPKKKAFGLF</sequence>
<reference evidence="3" key="1">
    <citation type="submission" date="2021-11" db="EMBL/GenBank/DDBJ databases">
        <authorList>
            <consortium name="Genoscope - CEA"/>
            <person name="William W."/>
        </authorList>
    </citation>
    <scope>NUCLEOTIDE SEQUENCE</scope>
</reference>
<name>A0A8J2SN60_9STRA</name>
<evidence type="ECO:0000256" key="1">
    <source>
        <dbReference type="SAM" id="MobiDB-lite"/>
    </source>
</evidence>
<keyword evidence="4" id="KW-1185">Reference proteome</keyword>
<proteinExistence type="predicted"/>